<dbReference type="Proteomes" id="UP001301769">
    <property type="component" value="Unassembled WGS sequence"/>
</dbReference>
<reference evidence="2" key="2">
    <citation type="submission" date="2023-05" db="EMBL/GenBank/DDBJ databases">
        <authorList>
            <consortium name="Lawrence Berkeley National Laboratory"/>
            <person name="Steindorff A."/>
            <person name="Hensen N."/>
            <person name="Bonometti L."/>
            <person name="Westerberg I."/>
            <person name="Brannstrom I.O."/>
            <person name="Guillou S."/>
            <person name="Cros-Aarteil S."/>
            <person name="Calhoun S."/>
            <person name="Haridas S."/>
            <person name="Kuo A."/>
            <person name="Mondo S."/>
            <person name="Pangilinan J."/>
            <person name="Riley R."/>
            <person name="Labutti K."/>
            <person name="Andreopoulos B."/>
            <person name="Lipzen A."/>
            <person name="Chen C."/>
            <person name="Yanf M."/>
            <person name="Daum C."/>
            <person name="Ng V."/>
            <person name="Clum A."/>
            <person name="Ohm R."/>
            <person name="Martin F."/>
            <person name="Silar P."/>
            <person name="Natvig D."/>
            <person name="Lalanne C."/>
            <person name="Gautier V."/>
            <person name="Ament-Velasquez S.L."/>
            <person name="Kruys A."/>
            <person name="Hutchinson M.I."/>
            <person name="Powell A.J."/>
            <person name="Barry K."/>
            <person name="Miller A.N."/>
            <person name="Grigoriev I.V."/>
            <person name="Debuchy R."/>
            <person name="Gladieux P."/>
            <person name="Thoren M.H."/>
            <person name="Johannesson H."/>
        </authorList>
    </citation>
    <scope>NUCLEOTIDE SEQUENCE</scope>
    <source>
        <strain evidence="2">PSN293</strain>
    </source>
</reference>
<organism evidence="2 3">
    <name type="scientific">Rhypophila decipiens</name>
    <dbReference type="NCBI Taxonomy" id="261697"/>
    <lineage>
        <taxon>Eukaryota</taxon>
        <taxon>Fungi</taxon>
        <taxon>Dikarya</taxon>
        <taxon>Ascomycota</taxon>
        <taxon>Pezizomycotina</taxon>
        <taxon>Sordariomycetes</taxon>
        <taxon>Sordariomycetidae</taxon>
        <taxon>Sordariales</taxon>
        <taxon>Naviculisporaceae</taxon>
        <taxon>Rhypophila</taxon>
    </lineage>
</organism>
<feature type="compositionally biased region" description="Low complexity" evidence="1">
    <location>
        <begin position="113"/>
        <end position="126"/>
    </location>
</feature>
<feature type="compositionally biased region" description="Polar residues" evidence="1">
    <location>
        <begin position="138"/>
        <end position="147"/>
    </location>
</feature>
<feature type="compositionally biased region" description="Low complexity" evidence="1">
    <location>
        <begin position="293"/>
        <end position="303"/>
    </location>
</feature>
<comment type="caution">
    <text evidence="2">The sequence shown here is derived from an EMBL/GenBank/DDBJ whole genome shotgun (WGS) entry which is preliminary data.</text>
</comment>
<feature type="compositionally biased region" description="Polar residues" evidence="1">
    <location>
        <begin position="160"/>
        <end position="170"/>
    </location>
</feature>
<feature type="compositionally biased region" description="Low complexity" evidence="1">
    <location>
        <begin position="90"/>
        <end position="99"/>
    </location>
</feature>
<evidence type="ECO:0000313" key="3">
    <source>
        <dbReference type="Proteomes" id="UP001301769"/>
    </source>
</evidence>
<evidence type="ECO:0000256" key="1">
    <source>
        <dbReference type="SAM" id="MobiDB-lite"/>
    </source>
</evidence>
<keyword evidence="3" id="KW-1185">Reference proteome</keyword>
<proteinExistence type="predicted"/>
<accession>A0AAN7B489</accession>
<evidence type="ECO:0000313" key="2">
    <source>
        <dbReference type="EMBL" id="KAK4209437.1"/>
    </source>
</evidence>
<gene>
    <name evidence="2" type="ORF">QBC37DRAFT_404338</name>
</gene>
<sequence length="328" mass="35631">MTGQDIEIIMVRIKFVEDYPEDGPLQGGRALARRLRAKKEKEEATGNGTPDPVPNAPVFSGGAEVAMRPSRPTRSGQAGVPPVAHKRVASAEVVVSPEKAAAKAKKHKESSTPDKTSSGTKPSTSKQQAASALPILRPQSSGRQGTSKGRGGSLPRSADRTNVTRGNGNQRGHAGTFLKATFYAEPNASLMRGQVWTEEDDFLLYYLKTKAQMTFTMLTRYLHPHSQGACQNRFQKMRAQFDALEGEEKVAAHREKERIGAKFEEGDFDYRIPLFEEAEARRVAAGNATSMRAKGASGKGAADAKGKGKVQGKQNEEDEDEEDGEEEE</sequence>
<protein>
    <recommendedName>
        <fullName evidence="4">Myb-like domain-containing protein</fullName>
    </recommendedName>
</protein>
<evidence type="ECO:0008006" key="4">
    <source>
        <dbReference type="Google" id="ProtNLM"/>
    </source>
</evidence>
<name>A0AAN7B489_9PEZI</name>
<reference evidence="2" key="1">
    <citation type="journal article" date="2023" name="Mol. Phylogenet. Evol.">
        <title>Genome-scale phylogeny and comparative genomics of the fungal order Sordariales.</title>
        <authorList>
            <person name="Hensen N."/>
            <person name="Bonometti L."/>
            <person name="Westerberg I."/>
            <person name="Brannstrom I.O."/>
            <person name="Guillou S."/>
            <person name="Cros-Aarteil S."/>
            <person name="Calhoun S."/>
            <person name="Haridas S."/>
            <person name="Kuo A."/>
            <person name="Mondo S."/>
            <person name="Pangilinan J."/>
            <person name="Riley R."/>
            <person name="LaButti K."/>
            <person name="Andreopoulos B."/>
            <person name="Lipzen A."/>
            <person name="Chen C."/>
            <person name="Yan M."/>
            <person name="Daum C."/>
            <person name="Ng V."/>
            <person name="Clum A."/>
            <person name="Steindorff A."/>
            <person name="Ohm R.A."/>
            <person name="Martin F."/>
            <person name="Silar P."/>
            <person name="Natvig D.O."/>
            <person name="Lalanne C."/>
            <person name="Gautier V."/>
            <person name="Ament-Velasquez S.L."/>
            <person name="Kruys A."/>
            <person name="Hutchinson M.I."/>
            <person name="Powell A.J."/>
            <person name="Barry K."/>
            <person name="Miller A.N."/>
            <person name="Grigoriev I.V."/>
            <person name="Debuchy R."/>
            <person name="Gladieux P."/>
            <person name="Hiltunen Thoren M."/>
            <person name="Johannesson H."/>
        </authorList>
    </citation>
    <scope>NUCLEOTIDE SEQUENCE</scope>
    <source>
        <strain evidence="2">PSN293</strain>
    </source>
</reference>
<feature type="region of interest" description="Disordered" evidence="1">
    <location>
        <begin position="287"/>
        <end position="328"/>
    </location>
</feature>
<feature type="compositionally biased region" description="Acidic residues" evidence="1">
    <location>
        <begin position="316"/>
        <end position="328"/>
    </location>
</feature>
<feature type="region of interest" description="Disordered" evidence="1">
    <location>
        <begin position="19"/>
        <end position="172"/>
    </location>
</feature>
<dbReference type="AlphaFoldDB" id="A0AAN7B489"/>
<dbReference type="EMBL" id="MU858205">
    <property type="protein sequence ID" value="KAK4209437.1"/>
    <property type="molecule type" value="Genomic_DNA"/>
</dbReference>